<gene>
    <name evidence="2" type="primary">OSJNBb0049O23.2</name>
</gene>
<organism evidence="2">
    <name type="scientific">Oryza sativa subsp. japonica</name>
    <name type="common">Rice</name>
    <dbReference type="NCBI Taxonomy" id="39947"/>
    <lineage>
        <taxon>Eukaryota</taxon>
        <taxon>Viridiplantae</taxon>
        <taxon>Streptophyta</taxon>
        <taxon>Embryophyta</taxon>
        <taxon>Tracheophyta</taxon>
        <taxon>Spermatophyta</taxon>
        <taxon>Magnoliopsida</taxon>
        <taxon>Liliopsida</taxon>
        <taxon>Poales</taxon>
        <taxon>Poaceae</taxon>
        <taxon>BOP clade</taxon>
        <taxon>Oryzoideae</taxon>
        <taxon>Oryzeae</taxon>
        <taxon>Oryzinae</taxon>
        <taxon>Oryza</taxon>
        <taxon>Oryza sativa</taxon>
    </lineage>
</organism>
<dbReference type="EMBL" id="AP003342">
    <property type="protein sequence ID" value="BAD45165.1"/>
    <property type="molecule type" value="Genomic_DNA"/>
</dbReference>
<reference evidence="2" key="1">
    <citation type="journal article" date="2002" name="Nature">
        <title>The genome sequence and structure of rice chromosome 1.</title>
        <authorList>
            <person name="Sasaki T."/>
            <person name="Matsumoto T."/>
            <person name="Yamamoto K."/>
            <person name="Sakata K."/>
            <person name="Baba T."/>
            <person name="Katayose Y."/>
            <person name="Wu J."/>
            <person name="Niimura Y."/>
            <person name="Cheng Z."/>
            <person name="Nagamura Y."/>
            <person name="Antonio B.A."/>
            <person name="Kanamori H."/>
            <person name="Hosokawa S."/>
            <person name="Masukawa M."/>
            <person name="Arikawa K."/>
            <person name="Chiden Y."/>
            <person name="Hayashi M."/>
            <person name="Okamoto M."/>
            <person name="Ando T."/>
            <person name="Aoki H."/>
            <person name="Arita K."/>
            <person name="Hamada M."/>
            <person name="Harada C."/>
            <person name="Hijishita S."/>
            <person name="Honda M."/>
            <person name="Ichikawa Y."/>
            <person name="Idonuma A."/>
            <person name="Iijima M."/>
            <person name="Ikeda M."/>
            <person name="Ikeno M."/>
            <person name="Itoh S."/>
            <person name="Itoh T."/>
            <person name="Itoh Y."/>
            <person name="Itoh Y."/>
            <person name="Iwabuchi A."/>
            <person name="Kamiya K."/>
            <person name="Karasawa W."/>
            <person name="Katagiri S."/>
            <person name="Kikuta A."/>
            <person name="Kobayashi N."/>
            <person name="Kono I."/>
            <person name="Machita K."/>
            <person name="Maehara T."/>
            <person name="Mizuno H."/>
            <person name="Mizubayashi T."/>
            <person name="Mukai Y."/>
            <person name="Nagasaki H."/>
            <person name="Nakashima M."/>
            <person name="Nakama Y."/>
            <person name="Nakamichi Y."/>
            <person name="Nakamura M."/>
            <person name="Namiki N."/>
            <person name="Negishi M."/>
            <person name="Ohta I."/>
            <person name="Ono N."/>
            <person name="Saji S."/>
            <person name="Sakai K."/>
            <person name="Shibata M."/>
            <person name="Shimokawa T."/>
            <person name="Shomura A."/>
            <person name="Song J."/>
            <person name="Takazaki Y."/>
            <person name="Terasawa K."/>
            <person name="Tsuji K."/>
            <person name="Waki K."/>
            <person name="Yamagata H."/>
            <person name="Yamane H."/>
            <person name="Yoshiki S."/>
            <person name="Yoshihara R."/>
            <person name="Yukawa K."/>
            <person name="Zhong H."/>
            <person name="Iwama H."/>
            <person name="Endo T."/>
            <person name="Ito H."/>
            <person name="Hahn J.H."/>
            <person name="Kim H.I."/>
            <person name="Eun M.Y."/>
            <person name="Yano M."/>
            <person name="Jiang J."/>
            <person name="Gojobori T."/>
        </authorList>
    </citation>
    <scope>NUCLEOTIDE SEQUENCE [LARGE SCALE GENOMIC DNA]</scope>
</reference>
<dbReference type="Proteomes" id="UP000817658">
    <property type="component" value="Chromosome 1"/>
</dbReference>
<proteinExistence type="predicted"/>
<sequence>MAAEVGIAMAADRGRPAMVEVIAPVGQLDNWSIGSNFGAQAGPSTGHQMNFDDRPLPSVGLKESGERRNGRRRKLK</sequence>
<evidence type="ECO:0000313" key="2">
    <source>
        <dbReference type="EMBL" id="BAD45165.1"/>
    </source>
</evidence>
<accession>Q656V2</accession>
<evidence type="ECO:0000256" key="1">
    <source>
        <dbReference type="SAM" id="MobiDB-lite"/>
    </source>
</evidence>
<protein>
    <submittedName>
        <fullName evidence="2">Uncharacterized protein OSJNBb0049O23.2</fullName>
    </submittedName>
</protein>
<feature type="compositionally biased region" description="Polar residues" evidence="1">
    <location>
        <begin position="35"/>
        <end position="48"/>
    </location>
</feature>
<name>Q656V2_ORYSJ</name>
<dbReference type="AlphaFoldDB" id="Q656V2"/>
<feature type="region of interest" description="Disordered" evidence="1">
    <location>
        <begin position="35"/>
        <end position="76"/>
    </location>
</feature>